<keyword evidence="3" id="KW-1185">Reference proteome</keyword>
<dbReference type="Proteomes" id="UP000580856">
    <property type="component" value="Unassembled WGS sequence"/>
</dbReference>
<name>A0A846QV74_9BACT</name>
<evidence type="ECO:0000313" key="2">
    <source>
        <dbReference type="EMBL" id="NJB69014.1"/>
    </source>
</evidence>
<dbReference type="EMBL" id="JAATJA010000003">
    <property type="protein sequence ID" value="NJB69014.1"/>
    <property type="molecule type" value="Genomic_DNA"/>
</dbReference>
<comment type="caution">
    <text evidence="2">The sequence shown here is derived from an EMBL/GenBank/DDBJ whole genome shotgun (WGS) entry which is preliminary data.</text>
</comment>
<protein>
    <submittedName>
        <fullName evidence="2">Uncharacterized protein</fullName>
    </submittedName>
</protein>
<sequence length="190" mass="21313">MAISGVYNSLTDQMNIKLKQDENEEARARQRKGDEPKDLDDVTFSSMGDRLSTMVRKAPMSNVLDGMDTQMNELKDRFLETVRKGLRAKGIDDDDGKFSLSKDKDGNFVVSGDYAHADVVEQMLKDDPKLAKAYDQIAEMSELTRKVQYNPSVMRARTGLAAYMSMADDGMFGASFQMLISGSSMNTFWM</sequence>
<organism evidence="2 3">
    <name type="scientific">Desulfobaculum xiamenense</name>
    <dbReference type="NCBI Taxonomy" id="995050"/>
    <lineage>
        <taxon>Bacteria</taxon>
        <taxon>Pseudomonadati</taxon>
        <taxon>Thermodesulfobacteriota</taxon>
        <taxon>Desulfovibrionia</taxon>
        <taxon>Desulfovibrionales</taxon>
        <taxon>Desulfovibrionaceae</taxon>
        <taxon>Desulfobaculum</taxon>
    </lineage>
</organism>
<evidence type="ECO:0000313" key="3">
    <source>
        <dbReference type="Proteomes" id="UP000580856"/>
    </source>
</evidence>
<reference evidence="2 3" key="1">
    <citation type="submission" date="2020-03" db="EMBL/GenBank/DDBJ databases">
        <title>Genomic Encyclopedia of Type Strains, Phase IV (KMG-IV): sequencing the most valuable type-strain genomes for metagenomic binning, comparative biology and taxonomic classification.</title>
        <authorList>
            <person name="Goeker M."/>
        </authorList>
    </citation>
    <scope>NUCLEOTIDE SEQUENCE [LARGE SCALE GENOMIC DNA]</scope>
    <source>
        <strain evidence="2 3">DSM 24233</strain>
    </source>
</reference>
<accession>A0A846QV74</accession>
<gene>
    <name evidence="2" type="ORF">GGQ74_002708</name>
</gene>
<feature type="compositionally biased region" description="Basic and acidic residues" evidence="1">
    <location>
        <begin position="19"/>
        <end position="40"/>
    </location>
</feature>
<evidence type="ECO:0000256" key="1">
    <source>
        <dbReference type="SAM" id="MobiDB-lite"/>
    </source>
</evidence>
<feature type="region of interest" description="Disordered" evidence="1">
    <location>
        <begin position="19"/>
        <end position="42"/>
    </location>
</feature>
<proteinExistence type="predicted"/>
<dbReference type="RefSeq" id="WP_167942103.1">
    <property type="nucleotide sequence ID" value="NZ_JAATJA010000003.1"/>
</dbReference>
<dbReference type="AlphaFoldDB" id="A0A846QV74"/>